<dbReference type="Proteomes" id="UP000199437">
    <property type="component" value="Unassembled WGS sequence"/>
</dbReference>
<dbReference type="AlphaFoldDB" id="A0A1I0R773"/>
<sequence length="161" mass="18902">MNIKYLYIVFLLTLVLLASTKSRFLAPDKLIVGSWEEVSWKYEKVNHKGGSSFEIDEKQKQEITKNLVIHQSETWEFNDDGSLIFYDGEKVKESLAWNVKGRGNILELIHNNKTLEDYEIQEITKDSLVIHFHSDLQVRGIVKLTFKRKRTEKYAQEIQQP</sequence>
<accession>A0A1I0R773</accession>
<protein>
    <submittedName>
        <fullName evidence="1">Lipocalin-like domain-containing protein</fullName>
    </submittedName>
</protein>
<reference evidence="2" key="1">
    <citation type="submission" date="2016-10" db="EMBL/GenBank/DDBJ databases">
        <authorList>
            <person name="Varghese N."/>
            <person name="Submissions S."/>
        </authorList>
    </citation>
    <scope>NUCLEOTIDE SEQUENCE [LARGE SCALE GENOMIC DNA]</scope>
    <source>
        <strain evidence="2">CGMCC 1.12402</strain>
    </source>
</reference>
<dbReference type="RefSeq" id="WP_090259706.1">
    <property type="nucleotide sequence ID" value="NZ_FOIR01000003.1"/>
</dbReference>
<organism evidence="1 2">
    <name type="scientific">Roseivirga pacifica</name>
    <dbReference type="NCBI Taxonomy" id="1267423"/>
    <lineage>
        <taxon>Bacteria</taxon>
        <taxon>Pseudomonadati</taxon>
        <taxon>Bacteroidota</taxon>
        <taxon>Cytophagia</taxon>
        <taxon>Cytophagales</taxon>
        <taxon>Roseivirgaceae</taxon>
        <taxon>Roseivirga</taxon>
    </lineage>
</organism>
<keyword evidence="2" id="KW-1185">Reference proteome</keyword>
<dbReference type="EMBL" id="FOIR01000003">
    <property type="protein sequence ID" value="SEW36524.1"/>
    <property type="molecule type" value="Genomic_DNA"/>
</dbReference>
<proteinExistence type="predicted"/>
<evidence type="ECO:0000313" key="1">
    <source>
        <dbReference type="EMBL" id="SEW36524.1"/>
    </source>
</evidence>
<gene>
    <name evidence="1" type="ORF">SAMN05216290_3189</name>
</gene>
<name>A0A1I0R773_9BACT</name>
<dbReference type="OrthoDB" id="705595at2"/>
<dbReference type="GeneID" id="99987867"/>
<dbReference type="STRING" id="1267423.SAMN05216290_3189"/>
<evidence type="ECO:0000313" key="2">
    <source>
        <dbReference type="Proteomes" id="UP000199437"/>
    </source>
</evidence>